<dbReference type="InterPro" id="IPR003594">
    <property type="entry name" value="HATPase_dom"/>
</dbReference>
<comment type="subcellular location">
    <subcellularLocation>
        <location evidence="2">Membrane</location>
        <topology evidence="2">Multi-pass membrane protein</topology>
    </subcellularLocation>
</comment>
<dbReference type="SMART" id="SM00388">
    <property type="entry name" value="HisKA"/>
    <property type="match status" value="1"/>
</dbReference>
<dbReference type="InterPro" id="IPR004358">
    <property type="entry name" value="Sig_transdc_His_kin-like_C"/>
</dbReference>
<dbReference type="InterPro" id="IPR036097">
    <property type="entry name" value="HisK_dim/P_sf"/>
</dbReference>
<dbReference type="EMBL" id="AP024238">
    <property type="protein sequence ID" value="BCO29318.1"/>
    <property type="molecule type" value="Genomic_DNA"/>
</dbReference>
<dbReference type="PRINTS" id="PR00344">
    <property type="entry name" value="BCTRLSENSOR"/>
</dbReference>
<dbReference type="PANTHER" id="PTHR45436:SF14">
    <property type="entry name" value="SENSOR PROTEIN QSEC"/>
    <property type="match status" value="1"/>
</dbReference>
<evidence type="ECO:0000313" key="15">
    <source>
        <dbReference type="EMBL" id="BCO29318.1"/>
    </source>
</evidence>
<evidence type="ECO:0000256" key="10">
    <source>
        <dbReference type="ARBA" id="ARBA00022989"/>
    </source>
</evidence>
<dbReference type="InterPro" id="IPR003661">
    <property type="entry name" value="HisK_dim/P_dom"/>
</dbReference>
<evidence type="ECO:0000256" key="4">
    <source>
        <dbReference type="ARBA" id="ARBA00022553"/>
    </source>
</evidence>
<sequence length="466" mass="50335">MTLLPRLKSLQARLLSLLLLMVMLVWLGAAVLTWVDASDELDELLDGHLAQSAALLVVQQTGHSSDTGGEHTDGNHLEDAPSLHKYAPRVAFQVFHEGVMTLGSANAGHIPMSNKTRGFSTVQLNDKSEWRVFGAQGSEGDVQVFVGEQTKSRDSILWAVLKGVLMPLLYALPLLAVVGWLAVRNGLAPLRHLSLTLAQRQPHALEPVVLKDVPTEITPVVYSLNALFERIQAMMASERRFTADAAHELRTPIAAIRTQAQVALGAGSDAEQRNHALHYTLAGCDRATHLVEQLLTLSRLESSANAAPSGLVDVAAVAQRVAADLALVALGREQELELDAPAHAYIQADDMLTSVLLRNLLDNAMRYSPDAAKVNLAVKVDKHLVTLQVQDSGPGLSDADMARLGERFYRVLGTEQTGSGLGWSIVRRIAKVYGAQVEVSRSMLLGGLCVTVCWPAMVPPDESTPH</sequence>
<evidence type="ECO:0000256" key="8">
    <source>
        <dbReference type="ARBA" id="ARBA00022777"/>
    </source>
</evidence>
<evidence type="ECO:0000313" key="16">
    <source>
        <dbReference type="Proteomes" id="UP000824366"/>
    </source>
</evidence>
<dbReference type="InterPro" id="IPR013727">
    <property type="entry name" value="2CSK_N"/>
</dbReference>
<dbReference type="InterPro" id="IPR036890">
    <property type="entry name" value="HATPase_C_sf"/>
</dbReference>
<dbReference type="Gene3D" id="3.30.565.10">
    <property type="entry name" value="Histidine kinase-like ATPase, C-terminal domain"/>
    <property type="match status" value="1"/>
</dbReference>
<keyword evidence="4" id="KW-0597">Phosphoprotein</keyword>
<feature type="domain" description="Histidine kinase" evidence="14">
    <location>
        <begin position="244"/>
        <end position="458"/>
    </location>
</feature>
<dbReference type="SUPFAM" id="SSF47384">
    <property type="entry name" value="Homodimeric domain of signal transducing histidine kinase"/>
    <property type="match status" value="1"/>
</dbReference>
<evidence type="ECO:0000256" key="5">
    <source>
        <dbReference type="ARBA" id="ARBA00022679"/>
    </source>
</evidence>
<keyword evidence="7" id="KW-0547">Nucleotide-binding</keyword>
<dbReference type="InterPro" id="IPR005467">
    <property type="entry name" value="His_kinase_dom"/>
</dbReference>
<dbReference type="CDD" id="cd00082">
    <property type="entry name" value="HisKA"/>
    <property type="match status" value="1"/>
</dbReference>
<evidence type="ECO:0000256" key="11">
    <source>
        <dbReference type="ARBA" id="ARBA00023012"/>
    </source>
</evidence>
<evidence type="ECO:0000256" key="6">
    <source>
        <dbReference type="ARBA" id="ARBA00022692"/>
    </source>
</evidence>
<dbReference type="SMART" id="SM00387">
    <property type="entry name" value="HATPase_c"/>
    <property type="match status" value="1"/>
</dbReference>
<dbReference type="Pfam" id="PF02518">
    <property type="entry name" value="HATPase_c"/>
    <property type="match status" value="1"/>
</dbReference>
<dbReference type="Pfam" id="PF00512">
    <property type="entry name" value="HisKA"/>
    <property type="match status" value="1"/>
</dbReference>
<keyword evidence="5" id="KW-0808">Transferase</keyword>
<keyword evidence="9" id="KW-0067">ATP-binding</keyword>
<evidence type="ECO:0000256" key="7">
    <source>
        <dbReference type="ARBA" id="ARBA00022741"/>
    </source>
</evidence>
<proteinExistence type="predicted"/>
<keyword evidence="8" id="KW-0418">Kinase</keyword>
<dbReference type="PANTHER" id="PTHR45436">
    <property type="entry name" value="SENSOR HISTIDINE KINASE YKOH"/>
    <property type="match status" value="1"/>
</dbReference>
<evidence type="ECO:0000256" key="3">
    <source>
        <dbReference type="ARBA" id="ARBA00012438"/>
    </source>
</evidence>
<evidence type="ECO:0000256" key="9">
    <source>
        <dbReference type="ARBA" id="ARBA00022840"/>
    </source>
</evidence>
<dbReference type="Proteomes" id="UP000824366">
    <property type="component" value="Chromosome"/>
</dbReference>
<keyword evidence="6 13" id="KW-0812">Transmembrane</keyword>
<comment type="catalytic activity">
    <reaction evidence="1">
        <text>ATP + protein L-histidine = ADP + protein N-phospho-L-histidine.</text>
        <dbReference type="EC" id="2.7.13.3"/>
    </reaction>
</comment>
<dbReference type="Pfam" id="PF08521">
    <property type="entry name" value="2CSK_N"/>
    <property type="match status" value="1"/>
</dbReference>
<organism evidence="15 16">
    <name type="scientific">Rhodoferax lithotrophicus</name>
    <dbReference type="NCBI Taxonomy" id="2798804"/>
    <lineage>
        <taxon>Bacteria</taxon>
        <taxon>Pseudomonadati</taxon>
        <taxon>Pseudomonadota</taxon>
        <taxon>Betaproteobacteria</taxon>
        <taxon>Burkholderiales</taxon>
        <taxon>Comamonadaceae</taxon>
        <taxon>Rhodoferax</taxon>
    </lineage>
</organism>
<dbReference type="RefSeq" id="WP_223905263.1">
    <property type="nucleotide sequence ID" value="NZ_AP024238.1"/>
</dbReference>
<evidence type="ECO:0000256" key="12">
    <source>
        <dbReference type="ARBA" id="ARBA00023136"/>
    </source>
</evidence>
<dbReference type="InterPro" id="IPR050428">
    <property type="entry name" value="TCS_sensor_his_kinase"/>
</dbReference>
<keyword evidence="16" id="KW-1185">Reference proteome</keyword>
<protein>
    <recommendedName>
        <fullName evidence="3">histidine kinase</fullName>
        <ecNumber evidence="3">2.7.13.3</ecNumber>
    </recommendedName>
</protein>
<dbReference type="SUPFAM" id="SSF55874">
    <property type="entry name" value="ATPase domain of HSP90 chaperone/DNA topoisomerase II/histidine kinase"/>
    <property type="match status" value="1"/>
</dbReference>
<evidence type="ECO:0000256" key="2">
    <source>
        <dbReference type="ARBA" id="ARBA00004141"/>
    </source>
</evidence>
<name>A0ABM7MST0_9BURK</name>
<feature type="transmembrane region" description="Helical" evidence="13">
    <location>
        <begin position="12"/>
        <end position="35"/>
    </location>
</feature>
<reference evidence="15 16" key="1">
    <citation type="journal article" date="2021" name="Microbiol. Spectr.">
        <title>A Single Bacterium Capable of Oxidation and Reduction of Iron at Circumneutral pH.</title>
        <authorList>
            <person name="Kato S."/>
            <person name="Ohkuma M."/>
        </authorList>
    </citation>
    <scope>NUCLEOTIDE SEQUENCE [LARGE SCALE GENOMIC DNA]</scope>
    <source>
        <strain evidence="15 16">MIZ03</strain>
    </source>
</reference>
<dbReference type="EC" id="2.7.13.3" evidence="3"/>
<keyword evidence="11" id="KW-0902">Two-component regulatory system</keyword>
<keyword evidence="10 13" id="KW-1133">Transmembrane helix</keyword>
<evidence type="ECO:0000256" key="13">
    <source>
        <dbReference type="SAM" id="Phobius"/>
    </source>
</evidence>
<gene>
    <name evidence="15" type="ORF">MIZ03_4233</name>
</gene>
<keyword evidence="12 13" id="KW-0472">Membrane</keyword>
<dbReference type="PROSITE" id="PS50109">
    <property type="entry name" value="HIS_KIN"/>
    <property type="match status" value="1"/>
</dbReference>
<accession>A0ABM7MST0</accession>
<evidence type="ECO:0000256" key="1">
    <source>
        <dbReference type="ARBA" id="ARBA00000085"/>
    </source>
</evidence>
<dbReference type="Gene3D" id="1.20.5.1040">
    <property type="entry name" value="Sensor protein qsec"/>
    <property type="match status" value="1"/>
</dbReference>
<dbReference type="Gene3D" id="1.10.287.130">
    <property type="match status" value="1"/>
</dbReference>
<evidence type="ECO:0000259" key="14">
    <source>
        <dbReference type="PROSITE" id="PS50109"/>
    </source>
</evidence>